<evidence type="ECO:0000256" key="1">
    <source>
        <dbReference type="ARBA" id="ARBA00010403"/>
    </source>
</evidence>
<feature type="domain" description="Hydantoinase/oxoprolinase N-terminal" evidence="4">
    <location>
        <begin position="135"/>
        <end position="253"/>
    </location>
</feature>
<dbReference type="InterPro" id="IPR002821">
    <property type="entry name" value="Hydantoinase_A"/>
</dbReference>
<dbReference type="Pfam" id="PF02538">
    <property type="entry name" value="Hydantoinase_B"/>
    <property type="match status" value="1"/>
</dbReference>
<evidence type="ECO:0000259" key="2">
    <source>
        <dbReference type="Pfam" id="PF01968"/>
    </source>
</evidence>
<organism evidence="5 6">
    <name type="scientific">Pelagicoccus albus</name>
    <dbReference type="NCBI Taxonomy" id="415222"/>
    <lineage>
        <taxon>Bacteria</taxon>
        <taxon>Pseudomonadati</taxon>
        <taxon>Verrucomicrobiota</taxon>
        <taxon>Opitutia</taxon>
        <taxon>Puniceicoccales</taxon>
        <taxon>Pelagicoccaceae</taxon>
        <taxon>Pelagicoccus</taxon>
    </lineage>
</organism>
<dbReference type="Pfam" id="PF01968">
    <property type="entry name" value="Hydantoinase_A"/>
    <property type="match status" value="1"/>
</dbReference>
<dbReference type="PANTHER" id="PTHR11365">
    <property type="entry name" value="5-OXOPROLINASE RELATED"/>
    <property type="match status" value="1"/>
</dbReference>
<dbReference type="InterPro" id="IPR008040">
    <property type="entry name" value="Hydant_A_N"/>
</dbReference>
<feature type="domain" description="Hydantoinase B/oxoprolinase" evidence="3">
    <location>
        <begin position="733"/>
        <end position="1240"/>
    </location>
</feature>
<evidence type="ECO:0000259" key="4">
    <source>
        <dbReference type="Pfam" id="PF05378"/>
    </source>
</evidence>
<dbReference type="RefSeq" id="WP_185660418.1">
    <property type="nucleotide sequence ID" value="NZ_CAWPOO010000012.1"/>
</dbReference>
<dbReference type="AlphaFoldDB" id="A0A7X1B6F5"/>
<proteinExistence type="inferred from homology"/>
<dbReference type="Proteomes" id="UP000526501">
    <property type="component" value="Unassembled WGS sequence"/>
</dbReference>
<comment type="similarity">
    <text evidence="1">Belongs to the oxoprolinase family.</text>
</comment>
<gene>
    <name evidence="5" type="ORF">H5P27_10890</name>
</gene>
<keyword evidence="6" id="KW-1185">Reference proteome</keyword>
<sequence>MWKFCIDTGGTFTDCIATDPKGQTLRAKVLSSSCVRGRVVRKVSDRELEIEQSERVPQDFFRGYEFRVLSGKGRGFSAQILSWDAESGLVELDAELALEVSGDLCEIQSPEEPPILAARLLTGCRLDEALPDIDLRLATTRGTNALLERKGARTAFLTTRGFRDLLGIGDQRRPRLFELGIQKLDPLPELVYEATGRLDYKGNEIEALDEEGVRKFTRSALEKGVTAFSIAFMHSYRNPEHELRALEILKEEGVRFVSVSCQLSPFVKLLPRAETTVVDGYLSPIMESYLNSVANSLGEDGAGSDRDEVSRRFRIMTSAGGLVSRGSYHPKDSLLSGPAGGVVGASRSGLKVGYHKTIAFDMGGTSTDVSRYDGEFDYRFEQRIGAARVYAPSLRIETVAAGGGSVCWFDGSALRVGPHSAGASPGPACYGAGGPLAITDVNLLLGRLRAEAFGIPVFPNAAELKLEELGDEIEKATGKRMGKAAMLEGFLAIANETMAEAIRKISTAEGFDAADYALVAFGGAGGLHACDVASMLSMDTVIFPKDAGLLSAFGLGQASVEQFAEKQPLEALQNCQGQIEDWVRELEQNAIEKLLGDGVARREIEIVAPRYELRYRGQESILEISGGDTGSIESRFQTAYQNQFGFLPEAGVIELVAIRSVARSRIHDLESEHFAQQESSSGGATLEGPQVLQGPHSTVYIARDWNACTGSDGTLLMRKSKEADVRRERNEVVELELFTNRFLSIVGDMGALLERAAFSTNVKDRKDFSCAMLDAKGYLVANAPHIPVHLGALGVCVRKVLEAMALEDGDVVVTNHPAFGGSHLPDVTLIAPVYTETGDKLIGYVANRAHHAEIGGISPGSMPPNARSLAEEGVVISPFKLASSEGVDWPSMLRLLRDSHYPSRSVEENVADLSAQLASIRLGQKALRVLCEKEGVERVGHYMNLLKGRAETALRSALEGLGETETIEERLDNGAVVRARLSKQSSSKWLLDFTGTAAMQGDNYNATPAITTSAAIYVLRLLADVDLPLNEGFLEVVDIRIPEGMLNPRFESDPKQCPAVVAGNVEVSQLVVSCLIRALKLAACSQSTMNNLIFGTESFGYYETIAGGEGATDSRPGASGVHTHMTNTAMTDPEIMELRYPVRVEEFSIRSGSGGKGRQSGGDGVVKRIRFLEPVTLSLLTQRRNERPFGMEGGEPGACGIQLVVSPEGEQMELAGNGSWELEAGSILLMKTPGGGGWGERAQSI</sequence>
<reference evidence="5 6" key="1">
    <citation type="submission" date="2020-07" db="EMBL/GenBank/DDBJ databases">
        <authorList>
            <person name="Feng X."/>
        </authorList>
    </citation>
    <scope>NUCLEOTIDE SEQUENCE [LARGE SCALE GENOMIC DNA]</scope>
    <source>
        <strain evidence="5 6">JCM23202</strain>
    </source>
</reference>
<accession>A0A7X1B6F5</accession>
<dbReference type="PANTHER" id="PTHR11365:SF23">
    <property type="entry name" value="HYPOTHETICAL 5-OXOPROLINASE (EUROFUNG)-RELATED"/>
    <property type="match status" value="1"/>
</dbReference>
<dbReference type="InterPro" id="IPR003692">
    <property type="entry name" value="Hydantoinase_B"/>
</dbReference>
<dbReference type="GO" id="GO:0005829">
    <property type="term" value="C:cytosol"/>
    <property type="evidence" value="ECO:0007669"/>
    <property type="project" value="TreeGrafter"/>
</dbReference>
<comment type="caution">
    <text evidence="5">The sequence shown here is derived from an EMBL/GenBank/DDBJ whole genome shotgun (WGS) entry which is preliminary data.</text>
</comment>
<dbReference type="EMBL" id="JACHVC010000012">
    <property type="protein sequence ID" value="MBC2606548.1"/>
    <property type="molecule type" value="Genomic_DNA"/>
</dbReference>
<evidence type="ECO:0000259" key="3">
    <source>
        <dbReference type="Pfam" id="PF02538"/>
    </source>
</evidence>
<dbReference type="GO" id="GO:0006749">
    <property type="term" value="P:glutathione metabolic process"/>
    <property type="evidence" value="ECO:0007669"/>
    <property type="project" value="TreeGrafter"/>
</dbReference>
<feature type="domain" description="Hydantoinase A/oxoprolinase" evidence="2">
    <location>
        <begin position="272"/>
        <end position="561"/>
    </location>
</feature>
<dbReference type="Pfam" id="PF05378">
    <property type="entry name" value="Hydant_A_N"/>
    <property type="match status" value="1"/>
</dbReference>
<dbReference type="GO" id="GO:0017168">
    <property type="term" value="F:5-oxoprolinase (ATP-hydrolyzing) activity"/>
    <property type="evidence" value="ECO:0007669"/>
    <property type="project" value="TreeGrafter"/>
</dbReference>
<name>A0A7X1B6F5_9BACT</name>
<evidence type="ECO:0000313" key="5">
    <source>
        <dbReference type="EMBL" id="MBC2606548.1"/>
    </source>
</evidence>
<protein>
    <submittedName>
        <fullName evidence="5">Hydantoinase B/oxoprolinase family protein</fullName>
    </submittedName>
</protein>
<dbReference type="InterPro" id="IPR045079">
    <property type="entry name" value="Oxoprolinase-like"/>
</dbReference>
<evidence type="ECO:0000313" key="6">
    <source>
        <dbReference type="Proteomes" id="UP000526501"/>
    </source>
</evidence>